<evidence type="ECO:0000313" key="2">
    <source>
        <dbReference type="Proteomes" id="UP000318626"/>
    </source>
</evidence>
<evidence type="ECO:0000313" key="1">
    <source>
        <dbReference type="EMBL" id="QDU73655.1"/>
    </source>
</evidence>
<accession>A0A518C353</accession>
<gene>
    <name evidence="1" type="ORF">Pan97_06530</name>
</gene>
<keyword evidence="2" id="KW-1185">Reference proteome</keyword>
<proteinExistence type="predicted"/>
<reference evidence="2" key="1">
    <citation type="submission" date="2019-02" db="EMBL/GenBank/DDBJ databases">
        <title>Deep-cultivation of Planctomycetes and their phenomic and genomic characterization uncovers novel biology.</title>
        <authorList>
            <person name="Wiegand S."/>
            <person name="Jogler M."/>
            <person name="Boedeker C."/>
            <person name="Pinto D."/>
            <person name="Vollmers J."/>
            <person name="Rivas-Marin E."/>
            <person name="Kohn T."/>
            <person name="Peeters S.H."/>
            <person name="Heuer A."/>
            <person name="Rast P."/>
            <person name="Oberbeckmann S."/>
            <person name="Bunk B."/>
            <person name="Jeske O."/>
            <person name="Meyerdierks A."/>
            <person name="Storesund J.E."/>
            <person name="Kallscheuer N."/>
            <person name="Luecker S."/>
            <person name="Lage O.M."/>
            <person name="Pohl T."/>
            <person name="Merkel B.J."/>
            <person name="Hornburger P."/>
            <person name="Mueller R.-W."/>
            <person name="Bruemmer F."/>
            <person name="Labrenz M."/>
            <person name="Spormann A.M."/>
            <person name="Op den Camp H."/>
            <person name="Overmann J."/>
            <person name="Amann R."/>
            <person name="Jetten M.S.M."/>
            <person name="Mascher T."/>
            <person name="Medema M.H."/>
            <person name="Devos D.P."/>
            <person name="Kaster A.-K."/>
            <person name="Ovreas L."/>
            <person name="Rohde M."/>
            <person name="Galperin M.Y."/>
            <person name="Jogler C."/>
        </authorList>
    </citation>
    <scope>NUCLEOTIDE SEQUENCE [LARGE SCALE GENOMIC DNA]</scope>
    <source>
        <strain evidence="2">Pan97</strain>
    </source>
</reference>
<dbReference type="AlphaFoldDB" id="A0A518C353"/>
<dbReference type="Proteomes" id="UP000318626">
    <property type="component" value="Chromosome"/>
</dbReference>
<name>A0A518C353_9BACT</name>
<sequence>MKTFTIVIHRWYLEMNMRFFSFLFLASASLMLCSGCFGEKGLETAPVTGVVTYNGKPLPYGRVSFRPQAGSPATGEIQSDGSFSLSTYGNGDGAIVGKHQIAVTATEADAGTMAETAANTEMAVPKSMIPKKYTSFSTSELTAEVVSNGDNQFTLELKD</sequence>
<dbReference type="EMBL" id="CP036289">
    <property type="protein sequence ID" value="QDU73655.1"/>
    <property type="molecule type" value="Genomic_DNA"/>
</dbReference>
<organism evidence="1 2">
    <name type="scientific">Bremerella volcania</name>
    <dbReference type="NCBI Taxonomy" id="2527984"/>
    <lineage>
        <taxon>Bacteria</taxon>
        <taxon>Pseudomonadati</taxon>
        <taxon>Planctomycetota</taxon>
        <taxon>Planctomycetia</taxon>
        <taxon>Pirellulales</taxon>
        <taxon>Pirellulaceae</taxon>
        <taxon>Bremerella</taxon>
    </lineage>
</organism>
<evidence type="ECO:0008006" key="3">
    <source>
        <dbReference type="Google" id="ProtNLM"/>
    </source>
</evidence>
<dbReference type="KEGG" id="bvo:Pan97_06530"/>
<protein>
    <recommendedName>
        <fullName evidence="3">Carboxypeptidase regulatory-like domain-containing protein</fullName>
    </recommendedName>
</protein>